<name>A0A3N9WVG2_9ACTN</name>
<keyword evidence="1" id="KW-0812">Transmembrane</keyword>
<gene>
    <name evidence="2" type="ORF">DLJ59_08875</name>
</gene>
<keyword evidence="1" id="KW-0472">Membrane</keyword>
<organism evidence="2 3">
    <name type="scientific">Micromonospora inaquosa</name>
    <dbReference type="NCBI Taxonomy" id="2203716"/>
    <lineage>
        <taxon>Bacteria</taxon>
        <taxon>Bacillati</taxon>
        <taxon>Actinomycetota</taxon>
        <taxon>Actinomycetes</taxon>
        <taxon>Micromonosporales</taxon>
        <taxon>Micromonosporaceae</taxon>
        <taxon>Micromonospora</taxon>
    </lineage>
</organism>
<accession>A0A3N9WVG2</accession>
<dbReference type="EMBL" id="QGSZ01000169">
    <property type="protein sequence ID" value="RQX04824.1"/>
    <property type="molecule type" value="Genomic_DNA"/>
</dbReference>
<keyword evidence="3" id="KW-1185">Reference proteome</keyword>
<keyword evidence="1" id="KW-1133">Transmembrane helix</keyword>
<evidence type="ECO:0000313" key="2">
    <source>
        <dbReference type="EMBL" id="RQX04824.1"/>
    </source>
</evidence>
<dbReference type="AlphaFoldDB" id="A0A3N9WVG2"/>
<evidence type="ECO:0000313" key="3">
    <source>
        <dbReference type="Proteomes" id="UP000282312"/>
    </source>
</evidence>
<proteinExistence type="predicted"/>
<evidence type="ECO:0000256" key="1">
    <source>
        <dbReference type="SAM" id="Phobius"/>
    </source>
</evidence>
<dbReference type="OrthoDB" id="3382229at2"/>
<protein>
    <submittedName>
        <fullName evidence="2">Uncharacterized protein</fullName>
    </submittedName>
</protein>
<sequence length="217" mass="22844">MDAISDDRLRSVVLFGAAVAALSVGGWWWHAAAPTSMAGAAAAPTVAPSAEQSVSTALERVMAGAEPDERVTVRLDANSGEVTRWRSGARSVIDPATGLIIDIEGDPGVLFPEGELPLFHETIWREDRALAPGREVSRQAGNDGARDVRYLLQYRCTRPGTMVVTSAGAEIVGEPRIDCDGTIATAEVLPGSGPFRVSMSAVDRPIDIQAQLVALPG</sequence>
<feature type="transmembrane region" description="Helical" evidence="1">
    <location>
        <begin position="12"/>
        <end position="29"/>
    </location>
</feature>
<reference evidence="2 3" key="1">
    <citation type="submission" date="2018-05" db="EMBL/GenBank/DDBJ databases">
        <title>Micromonospora from Atacama Desert.</title>
        <authorList>
            <person name="Carro L."/>
            <person name="Goodfellow M."/>
            <person name="Klenk H.-P."/>
        </authorList>
    </citation>
    <scope>NUCLEOTIDE SEQUENCE [LARGE SCALE GENOMIC DNA]</scope>
    <source>
        <strain evidence="2 3">LB39</strain>
    </source>
</reference>
<dbReference type="Proteomes" id="UP000282312">
    <property type="component" value="Unassembled WGS sequence"/>
</dbReference>
<comment type="caution">
    <text evidence="2">The sequence shown here is derived from an EMBL/GenBank/DDBJ whole genome shotgun (WGS) entry which is preliminary data.</text>
</comment>
<dbReference type="RefSeq" id="WP_124772017.1">
    <property type="nucleotide sequence ID" value="NZ_JBEZFR010000031.1"/>
</dbReference>